<organism evidence="4">
    <name type="scientific">Polytomella parva</name>
    <dbReference type="NCBI Taxonomy" id="51329"/>
    <lineage>
        <taxon>Eukaryota</taxon>
        <taxon>Viridiplantae</taxon>
        <taxon>Chlorophyta</taxon>
        <taxon>core chlorophytes</taxon>
        <taxon>Chlorophyceae</taxon>
        <taxon>CS clade</taxon>
        <taxon>Chlamydomonadales</taxon>
        <taxon>Chlamydomonadaceae</taxon>
        <taxon>Polytomella</taxon>
    </lineage>
</organism>
<feature type="region of interest" description="Disordered" evidence="1">
    <location>
        <begin position="313"/>
        <end position="375"/>
    </location>
</feature>
<dbReference type="PROSITE" id="PS00636">
    <property type="entry name" value="DNAJ_1"/>
    <property type="match status" value="1"/>
</dbReference>
<dbReference type="CDD" id="cd06257">
    <property type="entry name" value="DnaJ"/>
    <property type="match status" value="1"/>
</dbReference>
<dbReference type="AlphaFoldDB" id="A0A7S0USX6"/>
<dbReference type="GO" id="GO:0005829">
    <property type="term" value="C:cytosol"/>
    <property type="evidence" value="ECO:0007669"/>
    <property type="project" value="TreeGrafter"/>
</dbReference>
<evidence type="ECO:0008006" key="5">
    <source>
        <dbReference type="Google" id="ProtNLM"/>
    </source>
</evidence>
<dbReference type="InterPro" id="IPR054076">
    <property type="entry name" value="ZUO1-like_ZHD"/>
</dbReference>
<dbReference type="PROSITE" id="PS50076">
    <property type="entry name" value="DNAJ_2"/>
    <property type="match status" value="1"/>
</dbReference>
<feature type="domain" description="Myb-like" evidence="3">
    <location>
        <begin position="643"/>
        <end position="698"/>
    </location>
</feature>
<gene>
    <name evidence="4" type="ORF">PPAR00522_LOCUS4686</name>
</gene>
<dbReference type="InterPro" id="IPR001005">
    <property type="entry name" value="SANT/Myb"/>
</dbReference>
<dbReference type="Pfam" id="PF00226">
    <property type="entry name" value="DnaJ"/>
    <property type="match status" value="1"/>
</dbReference>
<dbReference type="EMBL" id="HBFM01007471">
    <property type="protein sequence ID" value="CAD8768289.1"/>
    <property type="molecule type" value="Transcribed_RNA"/>
</dbReference>
<dbReference type="Pfam" id="PF23082">
    <property type="entry name" value="Myb_DNA-binding_2"/>
    <property type="match status" value="1"/>
</dbReference>
<dbReference type="GO" id="GO:0030544">
    <property type="term" value="F:Hsp70 protein binding"/>
    <property type="evidence" value="ECO:0007669"/>
    <property type="project" value="InterPro"/>
</dbReference>
<dbReference type="Pfam" id="PF00249">
    <property type="entry name" value="Myb_DNA-binding"/>
    <property type="match status" value="1"/>
</dbReference>
<dbReference type="SUPFAM" id="SSF46689">
    <property type="entry name" value="Homeodomain-like"/>
    <property type="match status" value="2"/>
</dbReference>
<evidence type="ECO:0000259" key="2">
    <source>
        <dbReference type="PROSITE" id="PS50076"/>
    </source>
</evidence>
<dbReference type="SMART" id="SM00717">
    <property type="entry name" value="SANT"/>
    <property type="match status" value="2"/>
</dbReference>
<dbReference type="PROSITE" id="PS50090">
    <property type="entry name" value="MYB_LIKE"/>
    <property type="match status" value="1"/>
</dbReference>
<dbReference type="PANTHER" id="PTHR43999">
    <property type="entry name" value="DNAJ HOMOLOG SUBFAMILY C MEMBER 2"/>
    <property type="match status" value="1"/>
</dbReference>
<feature type="region of interest" description="Disordered" evidence="1">
    <location>
        <begin position="82"/>
        <end position="110"/>
    </location>
</feature>
<dbReference type="InterPro" id="IPR018253">
    <property type="entry name" value="DnaJ_domain_CS"/>
</dbReference>
<dbReference type="PANTHER" id="PTHR43999:SF1">
    <property type="entry name" value="DNAJ HOMOLOG SUBFAMILY C MEMBER 2"/>
    <property type="match status" value="1"/>
</dbReference>
<dbReference type="Gene3D" id="1.10.10.60">
    <property type="entry name" value="Homeodomain-like"/>
    <property type="match status" value="2"/>
</dbReference>
<name>A0A7S0USX6_9CHLO</name>
<dbReference type="CDD" id="cd00167">
    <property type="entry name" value="SANT"/>
    <property type="match status" value="2"/>
</dbReference>
<feature type="domain" description="J" evidence="2">
    <location>
        <begin position="118"/>
        <end position="193"/>
    </location>
</feature>
<dbReference type="Gene3D" id="1.10.287.110">
    <property type="entry name" value="DnaJ domain"/>
    <property type="match status" value="1"/>
</dbReference>
<dbReference type="InterPro" id="IPR009057">
    <property type="entry name" value="Homeodomain-like_sf"/>
</dbReference>
<protein>
    <recommendedName>
        <fullName evidence="5">DnaJ homolog subfamily C member 2</fullName>
    </recommendedName>
</protein>
<dbReference type="GO" id="GO:0051083">
    <property type="term" value="P:'de novo' cotranslational protein folding"/>
    <property type="evidence" value="ECO:0007669"/>
    <property type="project" value="InterPro"/>
</dbReference>
<accession>A0A7S0USX6</accession>
<dbReference type="GO" id="GO:0043022">
    <property type="term" value="F:ribosome binding"/>
    <property type="evidence" value="ECO:0007669"/>
    <property type="project" value="InterPro"/>
</dbReference>
<evidence type="ECO:0000259" key="3">
    <source>
        <dbReference type="PROSITE" id="PS50090"/>
    </source>
</evidence>
<dbReference type="InterPro" id="IPR044634">
    <property type="entry name" value="Zuotin/DnaJC2"/>
</dbReference>
<evidence type="ECO:0000256" key="1">
    <source>
        <dbReference type="SAM" id="MobiDB-lite"/>
    </source>
</evidence>
<dbReference type="Pfam" id="PF21884">
    <property type="entry name" value="ZUO1-like_ZHD"/>
    <property type="match status" value="1"/>
</dbReference>
<dbReference type="PRINTS" id="PR00625">
    <property type="entry name" value="JDOMAIN"/>
</dbReference>
<dbReference type="SUPFAM" id="SSF46565">
    <property type="entry name" value="Chaperone J-domain"/>
    <property type="match status" value="1"/>
</dbReference>
<dbReference type="SMART" id="SM00271">
    <property type="entry name" value="DnaJ"/>
    <property type="match status" value="1"/>
</dbReference>
<dbReference type="InterPro" id="IPR001623">
    <property type="entry name" value="DnaJ_domain"/>
</dbReference>
<dbReference type="FunFam" id="1.10.10.60:FF:000416">
    <property type="entry name" value="Myb family transcription factor"/>
    <property type="match status" value="1"/>
</dbReference>
<proteinExistence type="predicted"/>
<reference evidence="4" key="1">
    <citation type="submission" date="2021-01" db="EMBL/GenBank/DDBJ databases">
        <authorList>
            <person name="Corre E."/>
            <person name="Pelletier E."/>
            <person name="Niang G."/>
            <person name="Scheremetjew M."/>
            <person name="Finn R."/>
            <person name="Kale V."/>
            <person name="Holt S."/>
            <person name="Cochrane G."/>
            <person name="Meng A."/>
            <person name="Brown T."/>
            <person name="Cohen L."/>
        </authorList>
    </citation>
    <scope>NUCLEOTIDE SEQUENCE</scope>
    <source>
        <strain evidence="4">SAG 63-3</strain>
    </source>
</reference>
<dbReference type="GO" id="GO:0006450">
    <property type="term" value="P:regulation of translational fidelity"/>
    <property type="evidence" value="ECO:0007669"/>
    <property type="project" value="InterPro"/>
</dbReference>
<sequence>MSIIVKKKYLRMIEWDESKRPVGGAEVLSAVAGPISISHKEPAGHLFHLFILKQAKLWIDPAAAEAEAEAAAAAAANKAGIKESPSASDLDTETPPNVEWKGKKKAKKTTGGKNNEFDFYRLLGLSNERWMATENQIKMGYRKACLESHPDKALVGISDLLEKQKAEDKFKKIQEAYETLSDPAKRREYDSTDEFDDSLPLECDPKDFFKVFAPAFRRNARWSSDKKVPDAGDANTPYDQVLKFYDFWFAFKSWREFPHPDEEDEEQAENREHRRWIQRNNSKLREKGKKDEVKRIREFVEAAMKYDPRVLKKKEEEKAERERKKAEKEEARRRAQEEVEAQKAAEEAAKKAAEEAEKARAEEAKRLRNEAKSNLKKERKRLRAQLVGGNSTAIATDDETEKIASRFDCGPLADLCDALEAAKGDAVAQRVLVDEALAELKRRDTEEALAKEVAKREAEEAFKAAAANDHARRLAAMREWDSEELRLLDKAVNKFPMGTPKRWEAVATFVRTRTLEEVLLMVKEKQGMSSNRVKAQEDWKGAQKKRAEVTSTLDARMNAFTDVKVTLEGRAAEVLGVGTGGVVSSLPSSSVGKSSVGGGGVPAVVAVAAAATTTTTSTSTAQQAAGVAASAATPAAPAKEKKAVSASSGEWSEAQEQALVAALKTCPKELGAERWDKVSGLVPGKTKAQCFKRFKELREIFRSKKTEGGADAGGDDE</sequence>
<dbReference type="InterPro" id="IPR036869">
    <property type="entry name" value="J_dom_sf"/>
</dbReference>
<evidence type="ECO:0000313" key="4">
    <source>
        <dbReference type="EMBL" id="CAD8768289.1"/>
    </source>
</evidence>